<dbReference type="InterPro" id="IPR050863">
    <property type="entry name" value="CenT-Element_Derived"/>
</dbReference>
<dbReference type="GO" id="GO:0005634">
    <property type="term" value="C:nucleus"/>
    <property type="evidence" value="ECO:0007669"/>
    <property type="project" value="TreeGrafter"/>
</dbReference>
<evidence type="ECO:0000259" key="1">
    <source>
        <dbReference type="Pfam" id="PF03184"/>
    </source>
</evidence>
<dbReference type="OrthoDB" id="4733042at2759"/>
<accession>A0A0F7ZWZ0</accession>
<name>A0A0F7ZWZ0_9HYPO</name>
<sequence>MTPNDNALAAARAVIASRRPPRAALRRATTPQRTPLSIRKAASRYKVNRGAVERAIRSLENPFARGQGRPTALTEDEDNALVAYIQWMERTAQRRDPSSRPMSQNWLAGWRQSHPEVKKTYLKAVERARKSFEAQSVEEVNDFFSNLDETIKKFRIGASEIWNEDEAGIRIGCLRERVHVLVTRTTRVKSRVEVLDPANRESCTVIGTINAAGDSLPPWIIFAHFPTTNWAGIAIDSGVRFAQSPTGFSNAQIHLEWARHFNRWSWASSVQAQRSGKSLEQWFGCDEHLRVPNLGMTTVEAPPTQRDEKDRIFRLLVVDGFTGHTTLEFAEYCIKFDIIIAILPPHSTHIMQPLDVGVFQPLKAAHQKAPRKTLAEGHLAFSRVDFLNAFQKSTRLGLYPVTPKPVVARLLNEQLRQQRLVNPAYNSLLPNEARFQIAADTTNRIRQRYHDVLSSPTREGLRQTAKVVTEALILQSQVQSFIKDRNSRIEAWASRKKRGKIVKPSGQFITSCNIEDIQREYECSLEQHTKRQTRRELRMHLKRIRDEMAGIRADYSASKKQEVNGKLKTMNFKPWLQHTGRDIEFYTLQESHETFTKALKEPKADPFFVDTTKANNTASDILARAVRRPHPLEDMSSLPCSEDTVHFHGLGPFNNDDEDDEEEYNDDEMLQRSIEEDIALGESWMPSSPPVVMAESLADTPCPQHHTRPYDNIQEMLRDFREVRKC</sequence>
<gene>
    <name evidence="2" type="ORF">HIM_10806</name>
</gene>
<evidence type="ECO:0000313" key="3">
    <source>
        <dbReference type="Proteomes" id="UP000054481"/>
    </source>
</evidence>
<dbReference type="InterPro" id="IPR004875">
    <property type="entry name" value="DDE_SF_endonuclease_dom"/>
</dbReference>
<dbReference type="Proteomes" id="UP000054481">
    <property type="component" value="Unassembled WGS sequence"/>
</dbReference>
<keyword evidence="3" id="KW-1185">Reference proteome</keyword>
<dbReference type="PANTHER" id="PTHR19303:SF74">
    <property type="entry name" value="POGO TRANSPOSABLE ELEMENT WITH KRAB DOMAIN"/>
    <property type="match status" value="1"/>
</dbReference>
<dbReference type="Pfam" id="PF03184">
    <property type="entry name" value="DDE_1"/>
    <property type="match status" value="1"/>
</dbReference>
<reference evidence="2 3" key="1">
    <citation type="journal article" date="2014" name="Genome Biol. Evol.">
        <title>Comparative genomics and transcriptomics analyses reveal divergent lifestyle features of nematode endoparasitic fungus Hirsutella minnesotensis.</title>
        <authorList>
            <person name="Lai Y."/>
            <person name="Liu K."/>
            <person name="Zhang X."/>
            <person name="Zhang X."/>
            <person name="Li K."/>
            <person name="Wang N."/>
            <person name="Shu C."/>
            <person name="Wu Y."/>
            <person name="Wang C."/>
            <person name="Bushley K.E."/>
            <person name="Xiang M."/>
            <person name="Liu X."/>
        </authorList>
    </citation>
    <scope>NUCLEOTIDE SEQUENCE [LARGE SCALE GENOMIC DNA]</scope>
    <source>
        <strain evidence="2 3">3608</strain>
    </source>
</reference>
<protein>
    <recommendedName>
        <fullName evidence="1">DDE-1 domain-containing protein</fullName>
    </recommendedName>
</protein>
<dbReference type="EMBL" id="KQ030677">
    <property type="protein sequence ID" value="KJZ69807.1"/>
    <property type="molecule type" value="Genomic_DNA"/>
</dbReference>
<proteinExistence type="predicted"/>
<dbReference type="PANTHER" id="PTHR19303">
    <property type="entry name" value="TRANSPOSON"/>
    <property type="match status" value="1"/>
</dbReference>
<organism evidence="2 3">
    <name type="scientific">Hirsutella minnesotensis 3608</name>
    <dbReference type="NCBI Taxonomy" id="1043627"/>
    <lineage>
        <taxon>Eukaryota</taxon>
        <taxon>Fungi</taxon>
        <taxon>Dikarya</taxon>
        <taxon>Ascomycota</taxon>
        <taxon>Pezizomycotina</taxon>
        <taxon>Sordariomycetes</taxon>
        <taxon>Hypocreomycetidae</taxon>
        <taxon>Hypocreales</taxon>
        <taxon>Ophiocordycipitaceae</taxon>
        <taxon>Hirsutella</taxon>
    </lineage>
</organism>
<dbReference type="GO" id="GO:0003677">
    <property type="term" value="F:DNA binding"/>
    <property type="evidence" value="ECO:0007669"/>
    <property type="project" value="TreeGrafter"/>
</dbReference>
<feature type="domain" description="DDE-1" evidence="1">
    <location>
        <begin position="204"/>
        <end position="377"/>
    </location>
</feature>
<evidence type="ECO:0000313" key="2">
    <source>
        <dbReference type="EMBL" id="KJZ69807.1"/>
    </source>
</evidence>
<dbReference type="AlphaFoldDB" id="A0A0F7ZWZ0"/>